<feature type="transmembrane region" description="Helical" evidence="1">
    <location>
        <begin position="12"/>
        <end position="32"/>
    </location>
</feature>
<gene>
    <name evidence="2" type="ORF">SK854_15605</name>
</gene>
<accession>A0ABU4UXT7</accession>
<feature type="transmembrane region" description="Helical" evidence="1">
    <location>
        <begin position="94"/>
        <end position="114"/>
    </location>
</feature>
<evidence type="ECO:0000313" key="3">
    <source>
        <dbReference type="Proteomes" id="UP001285352"/>
    </source>
</evidence>
<protein>
    <recommendedName>
        <fullName evidence="4">Integral membrane protein</fullName>
    </recommendedName>
</protein>
<organism evidence="2 3">
    <name type="scientific">Lentzea sokolovensis</name>
    <dbReference type="NCBI Taxonomy" id="3095429"/>
    <lineage>
        <taxon>Bacteria</taxon>
        <taxon>Bacillati</taxon>
        <taxon>Actinomycetota</taxon>
        <taxon>Actinomycetes</taxon>
        <taxon>Pseudonocardiales</taxon>
        <taxon>Pseudonocardiaceae</taxon>
        <taxon>Lentzea</taxon>
    </lineage>
</organism>
<evidence type="ECO:0000256" key="1">
    <source>
        <dbReference type="SAM" id="Phobius"/>
    </source>
</evidence>
<dbReference type="Proteomes" id="UP001285352">
    <property type="component" value="Unassembled WGS sequence"/>
</dbReference>
<feature type="transmembrane region" description="Helical" evidence="1">
    <location>
        <begin position="38"/>
        <end position="57"/>
    </location>
</feature>
<evidence type="ECO:0000313" key="2">
    <source>
        <dbReference type="EMBL" id="MDX8143551.1"/>
    </source>
</evidence>
<sequence>MTEPAQRPERPRVLIIALVPLPPAALLFAMTVQNLTGLAGGSSGPHSIAWVFCLLAIRFDRARITSVVLLAFLALQRAPGGFVNLGDPDVGQAASYSVIGTVFFVAGTVLIFLAPSNQYYRQAKSRRRDRKRRGHAKI</sequence>
<name>A0ABU4UXT7_9PSEU</name>
<evidence type="ECO:0008006" key="4">
    <source>
        <dbReference type="Google" id="ProtNLM"/>
    </source>
</evidence>
<keyword evidence="3" id="KW-1185">Reference proteome</keyword>
<reference evidence="2 3" key="1">
    <citation type="submission" date="2023-11" db="EMBL/GenBank/DDBJ databases">
        <title>Lentzea sokolovensis, sp. nov., Lentzea kristufkii, sp. nov., and Lentzea miocenensis, sp. nov., rare actinobacteria from Sokolov Coal Basin, Miocene lacustrine sediment, Czech Republic.</title>
        <authorList>
            <person name="Lara A."/>
            <person name="Kotroba L."/>
            <person name="Nouioui I."/>
            <person name="Neumann-Schaal M."/>
            <person name="Mast Y."/>
            <person name="Chronakova A."/>
        </authorList>
    </citation>
    <scope>NUCLEOTIDE SEQUENCE [LARGE SCALE GENOMIC DNA]</scope>
    <source>
        <strain evidence="2 3">BCCO 10_0061</strain>
    </source>
</reference>
<dbReference type="EMBL" id="JAXAVU010000008">
    <property type="protein sequence ID" value="MDX8143551.1"/>
    <property type="molecule type" value="Genomic_DNA"/>
</dbReference>
<keyword evidence="1" id="KW-0812">Transmembrane</keyword>
<keyword evidence="1" id="KW-1133">Transmembrane helix</keyword>
<dbReference type="RefSeq" id="WP_319975814.1">
    <property type="nucleotide sequence ID" value="NZ_JAXAVU010000008.1"/>
</dbReference>
<keyword evidence="1" id="KW-0472">Membrane</keyword>
<feature type="transmembrane region" description="Helical" evidence="1">
    <location>
        <begin position="64"/>
        <end position="82"/>
    </location>
</feature>
<proteinExistence type="predicted"/>
<comment type="caution">
    <text evidence="2">The sequence shown here is derived from an EMBL/GenBank/DDBJ whole genome shotgun (WGS) entry which is preliminary data.</text>
</comment>